<dbReference type="CAZy" id="GH57">
    <property type="family name" value="Glycoside Hydrolase Family 57"/>
</dbReference>
<comment type="similarity">
    <text evidence="1 3">Belongs to the glycosyl hydrolase 57 family.</text>
</comment>
<dbReference type="InterPro" id="IPR011330">
    <property type="entry name" value="Glyco_hydro/deAcase_b/a-brl"/>
</dbReference>
<reference evidence="5 6" key="2">
    <citation type="journal article" date="2012" name="BMC Genomics">
        <title>Comparative genomic analysis of Geobacter sulfurreducens KN400, a strain with enhanced capacity for extracellular electron transfer and electricity production.</title>
        <authorList>
            <person name="Butler J.E."/>
            <person name="Young N.D."/>
            <person name="Aklujkar M."/>
            <person name="Lovley D.R."/>
        </authorList>
    </citation>
    <scope>NUCLEOTIDE SEQUENCE [LARGE SCALE GENOMIC DNA]</scope>
    <source>
        <strain evidence="6">ATCC 51573 / DSM 12127 / PCA</strain>
    </source>
</reference>
<dbReference type="InParanoid" id="Q74AJ5"/>
<sequence length="817" mass="93662">MERFICIHGHFYQPPRENPWLEAVEIQDSAHPYHDWNERITAECYAPNGASRLFDDEGRIRDIVSNYARISFNFGPTLLAWMEEYSPQAYRAILEADRLSIGWRSGHGNAVAQVYNHIIMPLANRRDKETQVRWGIADFERRFGRFPEGMWLAETAVDVETLDVLAAEGIRFTILAPHQAARMRARGGRKWHSVEGGHIDPTRPYLCRLPSGRSIVIFFYDGPISRAVAFEKLLDHGERFARRLLSGFDDGRHHAQILSIATDGETYGHHHMHGDMALAYALSYLEDNGLARLTNYGEFLELHPPGHEVEIVENSSWSCIHGIERWRGDCGCNSGGYPHWNQQWRGPLRHAFDWLRDELAGPYEMAAGALLRDPWQARDQYFQVIADRSPDRLESFVNRHALRPLNDDERIRVLMLLEMQRHLLLMYTSCGWFFDELSGIETVQVIQYAGRAVQLAQELFGNGSETSFLQRLAAVRGNNPDYRGGAGIYEAFVRPAMIDLVKVGAHFAVSSLFQEYGEETRIFSYRVKSEDVRLIPAGQTRLAIGRVWVGSTTTGEEARITYCVLYFGNHALNGGVRIFRGNEAYEAMVIEIARAFESSDFAEIIRLMDAHFGMHNYSLRDLFRDEQRRILGMVIGGVLTEFEDRYTALYDNYRLLMGFVRQTGMPVPYRFMTTAQLALNLKLDRAFTKPGIAEAEVGEILREIADWEVEIERIDLEFQIRRRLEKAMTCLRDNPLDSTILTEAAGLLELAGHVPIDLNLWLAQNIYLEIARPLWRELTERSRGGDTHNDWWFGQFRTLGERLNFNANAVLPPVPEA</sequence>
<dbReference type="RefSeq" id="WP_010942995.1">
    <property type="nucleotide sequence ID" value="NC_002939.5"/>
</dbReference>
<evidence type="ECO:0000256" key="2">
    <source>
        <dbReference type="ARBA" id="ARBA00023277"/>
    </source>
</evidence>
<evidence type="ECO:0000256" key="1">
    <source>
        <dbReference type="ARBA" id="ARBA00006821"/>
    </source>
</evidence>
<dbReference type="InterPro" id="IPR004300">
    <property type="entry name" value="Glyco_hydro_57_N"/>
</dbReference>
<dbReference type="Proteomes" id="UP000000577">
    <property type="component" value="Chromosome"/>
</dbReference>
<evidence type="ECO:0000256" key="3">
    <source>
        <dbReference type="RuleBase" id="RU361196"/>
    </source>
</evidence>
<keyword evidence="2 3" id="KW-0119">Carbohydrate metabolism</keyword>
<keyword evidence="5" id="KW-0378">Hydrolase</keyword>
<dbReference type="PANTHER" id="PTHR36306">
    <property type="entry name" value="ALPHA-AMYLASE-RELATED-RELATED"/>
    <property type="match status" value="1"/>
</dbReference>
<organism evidence="5 6">
    <name type="scientific">Geobacter sulfurreducens (strain ATCC 51573 / DSM 12127 / PCA)</name>
    <dbReference type="NCBI Taxonomy" id="243231"/>
    <lineage>
        <taxon>Bacteria</taxon>
        <taxon>Pseudomonadati</taxon>
        <taxon>Thermodesulfobacteriota</taxon>
        <taxon>Desulfuromonadia</taxon>
        <taxon>Geobacterales</taxon>
        <taxon>Geobacteraceae</taxon>
        <taxon>Geobacter</taxon>
    </lineage>
</organism>
<dbReference type="eggNOG" id="COG1449">
    <property type="taxonomic scope" value="Bacteria"/>
</dbReference>
<dbReference type="InterPro" id="IPR021923">
    <property type="entry name" value="DUF3536"/>
</dbReference>
<dbReference type="HOGENOM" id="CLU_018719_0_0_7"/>
<keyword evidence="6" id="KW-1185">Reference proteome</keyword>
<dbReference type="PATRIC" id="fig|243231.5.peg.2387"/>
<dbReference type="EnsemblBacteria" id="AAR35733">
    <property type="protein sequence ID" value="AAR35733"/>
    <property type="gene ID" value="GSU2359"/>
</dbReference>
<dbReference type="CDD" id="cd10797">
    <property type="entry name" value="GH57N_APU_like_1"/>
    <property type="match status" value="1"/>
</dbReference>
<dbReference type="InterPro" id="IPR027291">
    <property type="entry name" value="Glyco_hydro_38_N_sf"/>
</dbReference>
<feature type="domain" description="Glycoside hydrolase family 57 N-terminal" evidence="4">
    <location>
        <begin position="100"/>
        <end position="307"/>
    </location>
</feature>
<name>Q74AJ5_GEOSL</name>
<dbReference type="OrthoDB" id="9757977at2"/>
<proteinExistence type="inferred from homology"/>
<evidence type="ECO:0000313" key="5">
    <source>
        <dbReference type="EMBL" id="AAR35733.2"/>
    </source>
</evidence>
<gene>
    <name evidence="5" type="ordered locus">GSU2359</name>
</gene>
<evidence type="ECO:0000259" key="4">
    <source>
        <dbReference type="Pfam" id="PF03065"/>
    </source>
</evidence>
<dbReference type="GO" id="GO:0005975">
    <property type="term" value="P:carbohydrate metabolic process"/>
    <property type="evidence" value="ECO:0007669"/>
    <property type="project" value="InterPro"/>
</dbReference>
<dbReference type="Gene3D" id="3.20.110.10">
    <property type="entry name" value="Glycoside hydrolase 38, N terminal domain"/>
    <property type="match status" value="1"/>
</dbReference>
<dbReference type="Pfam" id="PF03065">
    <property type="entry name" value="Glyco_hydro_57"/>
    <property type="match status" value="1"/>
</dbReference>
<evidence type="ECO:0000313" key="6">
    <source>
        <dbReference type="Proteomes" id="UP000000577"/>
    </source>
</evidence>
<dbReference type="SUPFAM" id="SSF88713">
    <property type="entry name" value="Glycoside hydrolase/deacetylase"/>
    <property type="match status" value="1"/>
</dbReference>
<dbReference type="PANTHER" id="PTHR36306:SF3">
    <property type="entry name" value="GLYCOSIDE HYDROLASE FAMILY 57"/>
    <property type="match status" value="1"/>
</dbReference>
<dbReference type="GO" id="GO:0016787">
    <property type="term" value="F:hydrolase activity"/>
    <property type="evidence" value="ECO:0007669"/>
    <property type="project" value="UniProtKB-KW"/>
</dbReference>
<protein>
    <submittedName>
        <fullName evidence="5">Glycoside hydrolase, family 57, DUF3536 domain-containing</fullName>
    </submittedName>
</protein>
<dbReference type="EMBL" id="AE017180">
    <property type="protein sequence ID" value="AAR35733.2"/>
    <property type="molecule type" value="Genomic_DNA"/>
</dbReference>
<accession>Q74AJ5</accession>
<dbReference type="Pfam" id="PF12055">
    <property type="entry name" value="DUF3536"/>
    <property type="match status" value="1"/>
</dbReference>
<dbReference type="STRING" id="243231.GSU2359"/>
<reference evidence="5 6" key="1">
    <citation type="journal article" date="2003" name="Science">
        <title>Genome of Geobacter sulfurreducens: metal reduction in subsurface environments.</title>
        <authorList>
            <person name="Methe B.A."/>
            <person name="Nelson K.E."/>
            <person name="Eisen J.A."/>
            <person name="Paulsen I.T."/>
            <person name="Nelson W."/>
            <person name="Heidelberg J.F."/>
            <person name="Wu D."/>
            <person name="Wu M."/>
            <person name="Ward N."/>
            <person name="Beanan M.J."/>
            <person name="Dodson R.J."/>
            <person name="Madupu R."/>
            <person name="Brinkac L.M."/>
            <person name="Daugherty S.C."/>
            <person name="DeBoy R.T."/>
            <person name="Durkin A.S."/>
            <person name="Gwinn M."/>
            <person name="Kolonay J.F."/>
            <person name="Sullivan S.A."/>
            <person name="Haft D.H."/>
            <person name="Selengut J."/>
            <person name="Davidsen T.M."/>
            <person name="Zafar N."/>
            <person name="White O."/>
            <person name="Tran B."/>
            <person name="Romero C."/>
            <person name="Forberger H.A."/>
            <person name="Weidman J."/>
            <person name="Khouri H."/>
            <person name="Feldblyum T.V."/>
            <person name="Utterback T.R."/>
            <person name="Van Aken S.E."/>
            <person name="Lovley D.R."/>
            <person name="Fraser C.M."/>
        </authorList>
    </citation>
    <scope>NUCLEOTIDE SEQUENCE [LARGE SCALE GENOMIC DNA]</scope>
    <source>
        <strain evidence="6">ATCC 51573 / DSM 12127 / PCA</strain>
    </source>
</reference>
<dbReference type="AlphaFoldDB" id="Q74AJ5"/>
<dbReference type="InterPro" id="IPR052046">
    <property type="entry name" value="GH57_Enzymes"/>
</dbReference>
<dbReference type="KEGG" id="gsu:GSU2359"/>